<dbReference type="Proteomes" id="UP000256970">
    <property type="component" value="Unassembled WGS sequence"/>
</dbReference>
<proteinExistence type="inferred from homology"/>
<dbReference type="AlphaFoldDB" id="A0A383WCL3"/>
<feature type="region of interest" description="Disordered" evidence="4">
    <location>
        <begin position="202"/>
        <end position="239"/>
    </location>
</feature>
<evidence type="ECO:0000256" key="2">
    <source>
        <dbReference type="ARBA" id="ARBA00022980"/>
    </source>
</evidence>
<dbReference type="InterPro" id="IPR036823">
    <property type="entry name" value="Ribosomal_uS7_dom_sf"/>
</dbReference>
<keyword evidence="3" id="KW-0687">Ribonucleoprotein</keyword>
<gene>
    <name evidence="5" type="ORF">BQ4739_LOCUS15642</name>
</gene>
<dbReference type="SUPFAM" id="SSF47973">
    <property type="entry name" value="Ribosomal protein S7"/>
    <property type="match status" value="1"/>
</dbReference>
<feature type="region of interest" description="Disordered" evidence="4">
    <location>
        <begin position="128"/>
        <end position="164"/>
    </location>
</feature>
<feature type="region of interest" description="Disordered" evidence="4">
    <location>
        <begin position="87"/>
        <end position="106"/>
    </location>
</feature>
<feature type="compositionally biased region" description="Low complexity" evidence="4">
    <location>
        <begin position="214"/>
        <end position="230"/>
    </location>
</feature>
<accession>A0A383WCL3</accession>
<evidence type="ECO:0000256" key="1">
    <source>
        <dbReference type="ARBA" id="ARBA00007151"/>
    </source>
</evidence>
<evidence type="ECO:0000313" key="5">
    <source>
        <dbReference type="EMBL" id="SZX75365.1"/>
    </source>
</evidence>
<organism evidence="5 6">
    <name type="scientific">Tetradesmus obliquus</name>
    <name type="common">Green alga</name>
    <name type="synonym">Acutodesmus obliquus</name>
    <dbReference type="NCBI Taxonomy" id="3088"/>
    <lineage>
        <taxon>Eukaryota</taxon>
        <taxon>Viridiplantae</taxon>
        <taxon>Chlorophyta</taxon>
        <taxon>core chlorophytes</taxon>
        <taxon>Chlorophyceae</taxon>
        <taxon>CS clade</taxon>
        <taxon>Sphaeropleales</taxon>
        <taxon>Scenedesmaceae</taxon>
        <taxon>Tetradesmus</taxon>
    </lineage>
</organism>
<dbReference type="EMBL" id="FNXT01001230">
    <property type="protein sequence ID" value="SZX75365.1"/>
    <property type="molecule type" value="Genomic_DNA"/>
</dbReference>
<keyword evidence="6" id="KW-1185">Reference proteome</keyword>
<evidence type="ECO:0000256" key="4">
    <source>
        <dbReference type="SAM" id="MobiDB-lite"/>
    </source>
</evidence>
<dbReference type="GO" id="GO:0005840">
    <property type="term" value="C:ribosome"/>
    <property type="evidence" value="ECO:0007669"/>
    <property type="project" value="UniProtKB-KW"/>
</dbReference>
<name>A0A383WCL3_TETOB</name>
<feature type="compositionally biased region" description="Low complexity" evidence="4">
    <location>
        <begin position="63"/>
        <end position="81"/>
    </location>
</feature>
<feature type="region of interest" description="Disordered" evidence="4">
    <location>
        <begin position="58"/>
        <end position="81"/>
    </location>
</feature>
<keyword evidence="2" id="KW-0689">Ribosomal protein</keyword>
<evidence type="ECO:0000256" key="3">
    <source>
        <dbReference type="ARBA" id="ARBA00023274"/>
    </source>
</evidence>
<dbReference type="GO" id="GO:1990904">
    <property type="term" value="C:ribonucleoprotein complex"/>
    <property type="evidence" value="ECO:0007669"/>
    <property type="project" value="UniProtKB-KW"/>
</dbReference>
<evidence type="ECO:0000313" key="6">
    <source>
        <dbReference type="Proteomes" id="UP000256970"/>
    </source>
</evidence>
<reference evidence="5 6" key="1">
    <citation type="submission" date="2016-10" db="EMBL/GenBank/DDBJ databases">
        <authorList>
            <person name="Cai Z."/>
        </authorList>
    </citation>
    <scope>NUCLEOTIDE SEQUENCE [LARGE SCALE GENOMIC DNA]</scope>
</reference>
<feature type="compositionally biased region" description="Low complexity" evidence="4">
    <location>
        <begin position="128"/>
        <end position="157"/>
    </location>
</feature>
<comment type="similarity">
    <text evidence="1">Belongs to the universal ribosomal protein uS7 family.</text>
</comment>
<sequence>MLARRVAQAWLDATVTRCSNSSSSSSSSLLPLQPFTAVVAGFQHLHNSLLHTTGSRLYSQTDGTSSSSSSSSTASSSYAAGGSSTSAAAEAASNPEQPAHQAASPAAAPFVTVPKHISNTGYPETFAQTAAQQQPQAAEAAPGVSSSSRSSGRQLQQRGKRLPAAAVELPPEVLRVPLAQEVKQEAAEVTVDAYSLSRSLVGEASPGMPKLGSAAAAGTAAQQQQQQQQQPGREPLTAADAEALDKLVGLLTKDGKKSRARRLLLDAMHIIQQQLAQGKGSA</sequence>
<protein>
    <submittedName>
        <fullName evidence="5">Uncharacterized protein</fullName>
    </submittedName>
</protein>